<evidence type="ECO:0000313" key="13">
    <source>
        <dbReference type="EMBL" id="RDI99747.1"/>
    </source>
</evidence>
<dbReference type="SUPFAM" id="SSF54523">
    <property type="entry name" value="Pili subunits"/>
    <property type="match status" value="1"/>
</dbReference>
<dbReference type="NCBIfam" id="TIGR02532">
    <property type="entry name" value="IV_pilin_GFxxxE"/>
    <property type="match status" value="1"/>
</dbReference>
<name>A0A370KBC0_9GAMM</name>
<keyword evidence="6 11" id="KW-0812">Transmembrane</keyword>
<keyword evidence="5" id="KW-0997">Cell inner membrane</keyword>
<evidence type="ECO:0000256" key="5">
    <source>
        <dbReference type="ARBA" id="ARBA00022519"/>
    </source>
</evidence>
<evidence type="ECO:0000256" key="11">
    <source>
        <dbReference type="SAM" id="Phobius"/>
    </source>
</evidence>
<evidence type="ECO:0000256" key="4">
    <source>
        <dbReference type="ARBA" id="ARBA00022481"/>
    </source>
</evidence>
<dbReference type="GO" id="GO:0005886">
    <property type="term" value="C:plasma membrane"/>
    <property type="evidence" value="ECO:0007669"/>
    <property type="project" value="UniProtKB-SubCell"/>
</dbReference>
<keyword evidence="8 11" id="KW-0472">Membrane</keyword>
<dbReference type="RefSeq" id="WP_114823484.1">
    <property type="nucleotide sequence ID" value="NZ_QQSY01000001.1"/>
</dbReference>
<keyword evidence="7 11" id="KW-1133">Transmembrane helix</keyword>
<dbReference type="InterPro" id="IPR045584">
    <property type="entry name" value="Pilin-like"/>
</dbReference>
<dbReference type="GO" id="GO:0015627">
    <property type="term" value="C:type II protein secretion system complex"/>
    <property type="evidence" value="ECO:0007669"/>
    <property type="project" value="InterPro"/>
</dbReference>
<dbReference type="EMBL" id="QQSY01000001">
    <property type="protein sequence ID" value="RDI99747.1"/>
    <property type="molecule type" value="Genomic_DNA"/>
</dbReference>
<evidence type="ECO:0000256" key="2">
    <source>
        <dbReference type="ARBA" id="ARBA00021549"/>
    </source>
</evidence>
<evidence type="ECO:0000256" key="6">
    <source>
        <dbReference type="ARBA" id="ARBA00022692"/>
    </source>
</evidence>
<evidence type="ECO:0000256" key="9">
    <source>
        <dbReference type="ARBA" id="ARBA00025772"/>
    </source>
</evidence>
<keyword evidence="14" id="KW-1185">Reference proteome</keyword>
<evidence type="ECO:0000256" key="7">
    <source>
        <dbReference type="ARBA" id="ARBA00022989"/>
    </source>
</evidence>
<evidence type="ECO:0000259" key="12">
    <source>
        <dbReference type="Pfam" id="PF12019"/>
    </source>
</evidence>
<evidence type="ECO:0000256" key="3">
    <source>
        <dbReference type="ARBA" id="ARBA00022475"/>
    </source>
</evidence>
<evidence type="ECO:0000256" key="10">
    <source>
        <dbReference type="ARBA" id="ARBA00030775"/>
    </source>
</evidence>
<gene>
    <name evidence="13" type="ORF">DVT68_02585</name>
</gene>
<comment type="caution">
    <text evidence="13">The sequence shown here is derived from an EMBL/GenBank/DDBJ whole genome shotgun (WGS) entry which is preliminary data.</text>
</comment>
<keyword evidence="4" id="KW-0488">Methylation</keyword>
<dbReference type="GO" id="GO:0015628">
    <property type="term" value="P:protein secretion by the type II secretion system"/>
    <property type="evidence" value="ECO:0007669"/>
    <property type="project" value="InterPro"/>
</dbReference>
<sequence>MASLSSGAQGRGVTLIELLIAMSVLAVLAMLAAPAFHDTVGRHQLSAAADALAADLTYARMEAMQRATFVSLCPSRDGVRCSDDSSYGQGWMTYSYPVSGSGANREFAAADQTFRLLRYSRTSGALTVTAADGDIVTFGLQGQLKPSGERGGRSWRFCILSDTGHLGSGVSTSAIPGTEIAAIASGSLQRRRLAVDESCVPEVR</sequence>
<accession>A0A370KBC0</accession>
<reference evidence="13 14" key="1">
    <citation type="submission" date="2018-07" db="EMBL/GenBank/DDBJ databases">
        <title>Dyella solisilvae sp. nov., isolated from the pine and broad-leaved mixed forest soil.</title>
        <authorList>
            <person name="Gao Z."/>
            <person name="Qiu L."/>
        </authorList>
    </citation>
    <scope>NUCLEOTIDE SEQUENCE [LARGE SCALE GENOMIC DNA]</scope>
    <source>
        <strain evidence="13 14">DHG54</strain>
    </source>
</reference>
<dbReference type="PROSITE" id="PS00409">
    <property type="entry name" value="PROKAR_NTER_METHYL"/>
    <property type="match status" value="1"/>
</dbReference>
<keyword evidence="3" id="KW-1003">Cell membrane</keyword>
<evidence type="ECO:0000256" key="1">
    <source>
        <dbReference type="ARBA" id="ARBA00004377"/>
    </source>
</evidence>
<dbReference type="InterPro" id="IPR012902">
    <property type="entry name" value="N_methyl_site"/>
</dbReference>
<dbReference type="AlphaFoldDB" id="A0A370KBC0"/>
<comment type="similarity">
    <text evidence="9">Belongs to the GSP H family.</text>
</comment>
<evidence type="ECO:0000313" key="14">
    <source>
        <dbReference type="Proteomes" id="UP000254711"/>
    </source>
</evidence>
<evidence type="ECO:0000256" key="8">
    <source>
        <dbReference type="ARBA" id="ARBA00023136"/>
    </source>
</evidence>
<dbReference type="Proteomes" id="UP000254711">
    <property type="component" value="Unassembled WGS sequence"/>
</dbReference>
<dbReference type="Pfam" id="PF12019">
    <property type="entry name" value="GspH"/>
    <property type="match status" value="1"/>
</dbReference>
<dbReference type="InterPro" id="IPR022346">
    <property type="entry name" value="T2SS_GspH"/>
</dbReference>
<comment type="subcellular location">
    <subcellularLocation>
        <location evidence="1">Cell inner membrane</location>
        <topology evidence="1">Single-pass membrane protein</topology>
    </subcellularLocation>
</comment>
<feature type="domain" description="General secretion pathway GspH" evidence="12">
    <location>
        <begin position="48"/>
        <end position="162"/>
    </location>
</feature>
<dbReference type="Pfam" id="PF07963">
    <property type="entry name" value="N_methyl"/>
    <property type="match status" value="1"/>
</dbReference>
<feature type="transmembrane region" description="Helical" evidence="11">
    <location>
        <begin position="12"/>
        <end position="36"/>
    </location>
</feature>
<proteinExistence type="inferred from homology"/>
<organism evidence="13 14">
    <name type="scientific">Dyella solisilvae</name>
    <dbReference type="NCBI Taxonomy" id="1920168"/>
    <lineage>
        <taxon>Bacteria</taxon>
        <taxon>Pseudomonadati</taxon>
        <taxon>Pseudomonadota</taxon>
        <taxon>Gammaproteobacteria</taxon>
        <taxon>Lysobacterales</taxon>
        <taxon>Rhodanobacteraceae</taxon>
        <taxon>Dyella</taxon>
    </lineage>
</organism>
<dbReference type="Gene3D" id="3.55.40.10">
    <property type="entry name" value="minor pseudopilin epsh domain"/>
    <property type="match status" value="1"/>
</dbReference>
<protein>
    <recommendedName>
        <fullName evidence="2">Type II secretion system protein H</fullName>
    </recommendedName>
    <alternativeName>
        <fullName evidence="10">General secretion pathway protein H</fullName>
    </alternativeName>
</protein>